<dbReference type="OrthoDB" id="6509636at2759"/>
<feature type="domain" description="AMP-dependent synthetase/ligase" evidence="1">
    <location>
        <begin position="25"/>
        <end position="393"/>
    </location>
</feature>
<evidence type="ECO:0000259" key="2">
    <source>
        <dbReference type="Pfam" id="PF13193"/>
    </source>
</evidence>
<dbReference type="PANTHER" id="PTHR24096">
    <property type="entry name" value="LONG-CHAIN-FATTY-ACID--COA LIGASE"/>
    <property type="match status" value="1"/>
</dbReference>
<accession>A0A194XWA3</accession>
<evidence type="ECO:0000259" key="1">
    <source>
        <dbReference type="Pfam" id="PF00501"/>
    </source>
</evidence>
<dbReference type="SUPFAM" id="SSF56801">
    <property type="entry name" value="Acetyl-CoA synthetase-like"/>
    <property type="match status" value="1"/>
</dbReference>
<feature type="domain" description="AMP-binding enzyme C-terminal" evidence="2">
    <location>
        <begin position="445"/>
        <end position="526"/>
    </location>
</feature>
<dbReference type="InParanoid" id="A0A194XWA3"/>
<dbReference type="Pfam" id="PF00501">
    <property type="entry name" value="AMP-binding"/>
    <property type="match status" value="1"/>
</dbReference>
<organism evidence="3 4">
    <name type="scientific">Mollisia scopiformis</name>
    <name type="common">Conifer needle endophyte fungus</name>
    <name type="synonym">Phialocephala scopiformis</name>
    <dbReference type="NCBI Taxonomy" id="149040"/>
    <lineage>
        <taxon>Eukaryota</taxon>
        <taxon>Fungi</taxon>
        <taxon>Dikarya</taxon>
        <taxon>Ascomycota</taxon>
        <taxon>Pezizomycotina</taxon>
        <taxon>Leotiomycetes</taxon>
        <taxon>Helotiales</taxon>
        <taxon>Mollisiaceae</taxon>
        <taxon>Mollisia</taxon>
    </lineage>
</organism>
<keyword evidence="4" id="KW-1185">Reference proteome</keyword>
<protein>
    <submittedName>
        <fullName evidence="3">4-coumarate-CoA ligase-like protein</fullName>
    </submittedName>
</protein>
<dbReference type="STRING" id="149040.A0A194XWA3"/>
<dbReference type="PANTHER" id="PTHR24096:SF265">
    <property type="entry name" value="ENZYME, PUTATIVE (AFU_ORTHOLOGUE AFUA_5G14270)-RELATED"/>
    <property type="match status" value="1"/>
</dbReference>
<dbReference type="KEGG" id="psco:LY89DRAFT_8812"/>
<dbReference type="Gene3D" id="3.30.300.30">
    <property type="match status" value="1"/>
</dbReference>
<dbReference type="CDD" id="cd05911">
    <property type="entry name" value="Firefly_Luc_like"/>
    <property type="match status" value="1"/>
</dbReference>
<evidence type="ECO:0000313" key="3">
    <source>
        <dbReference type="EMBL" id="KUJ24002.1"/>
    </source>
</evidence>
<dbReference type="InterPro" id="IPR045851">
    <property type="entry name" value="AMP-bd_C_sf"/>
</dbReference>
<dbReference type="InterPro" id="IPR000873">
    <property type="entry name" value="AMP-dep_synth/lig_dom"/>
</dbReference>
<dbReference type="InterPro" id="IPR025110">
    <property type="entry name" value="AMP-bd_C"/>
</dbReference>
<dbReference type="RefSeq" id="XP_018078357.1">
    <property type="nucleotide sequence ID" value="XM_018223483.1"/>
</dbReference>
<name>A0A194XWA3_MOLSC</name>
<reference evidence="3 4" key="1">
    <citation type="submission" date="2015-10" db="EMBL/GenBank/DDBJ databases">
        <title>Full genome of DAOMC 229536 Phialocephala scopiformis, a fungal endophyte of spruce producing the potent anti-insectan compound rugulosin.</title>
        <authorList>
            <consortium name="DOE Joint Genome Institute"/>
            <person name="Walker A.K."/>
            <person name="Frasz S.L."/>
            <person name="Seifert K.A."/>
            <person name="Miller J.D."/>
            <person name="Mondo S.J."/>
            <person name="Labutti K."/>
            <person name="Lipzen A."/>
            <person name="Dockter R."/>
            <person name="Kennedy M."/>
            <person name="Grigoriev I.V."/>
            <person name="Spatafora J.W."/>
        </authorList>
    </citation>
    <scope>NUCLEOTIDE SEQUENCE [LARGE SCALE GENOMIC DNA]</scope>
    <source>
        <strain evidence="3 4">CBS 120377</strain>
    </source>
</reference>
<dbReference type="Proteomes" id="UP000070700">
    <property type="component" value="Unassembled WGS sequence"/>
</dbReference>
<dbReference type="InterPro" id="IPR042099">
    <property type="entry name" value="ANL_N_sf"/>
</dbReference>
<dbReference type="Pfam" id="PF13193">
    <property type="entry name" value="AMP-binding_C"/>
    <property type="match status" value="1"/>
</dbReference>
<dbReference type="AlphaFoldDB" id="A0A194XWA3"/>
<gene>
    <name evidence="3" type="ORF">LY89DRAFT_8812</name>
</gene>
<dbReference type="EMBL" id="KQ947404">
    <property type="protein sequence ID" value="KUJ24002.1"/>
    <property type="molecule type" value="Genomic_DNA"/>
</dbReference>
<evidence type="ECO:0000313" key="4">
    <source>
        <dbReference type="Proteomes" id="UP000070700"/>
    </source>
</evidence>
<dbReference type="Gene3D" id="3.40.50.12780">
    <property type="entry name" value="N-terminal domain of ligase-like"/>
    <property type="match status" value="1"/>
</dbReference>
<dbReference type="GO" id="GO:0019748">
    <property type="term" value="P:secondary metabolic process"/>
    <property type="evidence" value="ECO:0007669"/>
    <property type="project" value="TreeGrafter"/>
</dbReference>
<dbReference type="GeneID" id="28833209"/>
<dbReference type="GO" id="GO:0016405">
    <property type="term" value="F:CoA-ligase activity"/>
    <property type="evidence" value="ECO:0007669"/>
    <property type="project" value="TreeGrafter"/>
</dbReference>
<proteinExistence type="predicted"/>
<sequence length="547" mass="61117">MYFAAENHAPIPTKDLLSWTFDDVKYDPDEPIYIDAKNPTNSISSNQARVLIRKLVAGLRAAGLKKGDCVCLHSFNDIHYPILFLGIIAAGGIFAGTNPSYTQFELVHHIKTAKTKFLITEPEMLKNVLAAAKECSIPESKVWIFDVLNNPLPEGFKSWKDLLNYGEEDWVRFDDEKTCKETTAARLFSSGTTGLPKAAMLSHHNFVSEHTLVHEYKKKAWRPIRILALPMFHAACVPVAHTTALRSGEPSVVMRRFELEPFFATIEKFKVNEVGIVPPIVIAIIMSGLANKYSLDSVRQVTVGAAPLGKDSQTRLRQLLPEGAFCNQVWGMTEMSCIASMFHYPEDDDTGSVGHMLPNLDTKIVDDNDKDITGYDVQGELCVRGPIVVKGYFENPKANAESFDSEGFFKTGDIVYRDSKTKKWYVVDRKKELVKVRGFQVAPPELETVLLNHPHIIDAAVIGVKLQGDQHNEHPRAYVVKRPVKESENLDEAAVKEWCGGRLAKFKELTGGVRFVQAIPKNASGKILKRVIREEAKAELDQGRAKL</sequence>
<keyword evidence="3" id="KW-0436">Ligase</keyword>